<proteinExistence type="predicted"/>
<comment type="caution">
    <text evidence="2">The sequence shown here is derived from an EMBL/GenBank/DDBJ whole genome shotgun (WGS) entry which is preliminary data.</text>
</comment>
<reference evidence="2 3" key="1">
    <citation type="submission" date="2023-05" db="EMBL/GenBank/DDBJ databases">
        <title>A new hyperthermophilic archaea 'Ignisphaera cupida' sp. nov. and description of the family 'Ignisphaeraceae' fam. nov.</title>
        <authorList>
            <person name="Podosokorskaya O.A."/>
            <person name="Elcheninov A.G."/>
            <person name="Klukina A."/>
            <person name="Merkel A.Y."/>
        </authorList>
    </citation>
    <scope>NUCLEOTIDE SEQUENCE [LARGE SCALE GENOMIC DNA]</scope>
    <source>
        <strain evidence="2 3">4213-co</strain>
    </source>
</reference>
<dbReference type="AlphaFoldDB" id="A0ABD4Z705"/>
<dbReference type="RefSeq" id="WP_285274097.1">
    <property type="nucleotide sequence ID" value="NZ_JASNVW010000004.1"/>
</dbReference>
<dbReference type="Pfam" id="PF12654">
    <property type="entry name" value="DUF3786"/>
    <property type="match status" value="1"/>
</dbReference>
<evidence type="ECO:0000313" key="3">
    <source>
        <dbReference type="Proteomes" id="UP001529235"/>
    </source>
</evidence>
<keyword evidence="3" id="KW-1185">Reference proteome</keyword>
<protein>
    <submittedName>
        <fullName evidence="2">DUF3786 domain-containing protein</fullName>
    </submittedName>
</protein>
<gene>
    <name evidence="2" type="ORF">QPL79_07025</name>
</gene>
<organism evidence="2 3">
    <name type="scientific">Ignisphaera cupida</name>
    <dbReference type="NCBI Taxonomy" id="3050454"/>
    <lineage>
        <taxon>Archaea</taxon>
        <taxon>Thermoproteota</taxon>
        <taxon>Thermoprotei</taxon>
        <taxon>Desulfurococcales</taxon>
        <taxon>Desulfurococcaceae</taxon>
        <taxon>Ignisphaera</taxon>
    </lineage>
</organism>
<dbReference type="EMBL" id="JASNVW010000004">
    <property type="protein sequence ID" value="MDK6029111.1"/>
    <property type="molecule type" value="Genomic_DNA"/>
</dbReference>
<dbReference type="Proteomes" id="UP001529235">
    <property type="component" value="Unassembled WGS sequence"/>
</dbReference>
<evidence type="ECO:0000259" key="1">
    <source>
        <dbReference type="Pfam" id="PF12654"/>
    </source>
</evidence>
<evidence type="ECO:0000313" key="2">
    <source>
        <dbReference type="EMBL" id="MDK6029111.1"/>
    </source>
</evidence>
<accession>A0ABD4Z705</accession>
<sequence>MGLDVSAWWKEVWSWDRVKDVVRSLSGRLGFEKGNELRFFRLRVDLNNGEVYDEILDRYLTERERYGLYYVLYNYAQTKEDVGEVGELIQLSQICPAIHCPMAKTNMEAFEKLVETVFASQLSLLYKAAEPFKYEKIDLGDAAVKVYTLPRVPIVVAIWLGEEGIPPSISILFDKSITNYLECEAAQIMSGVLLARLIISLAKTTDIDTSYIKHAYRYQCTE</sequence>
<name>A0ABD4Z705_9CREN</name>
<feature type="domain" description="DUF3786" evidence="1">
    <location>
        <begin position="43"/>
        <end position="194"/>
    </location>
</feature>
<dbReference type="InterPro" id="IPR024264">
    <property type="entry name" value="DUF3786"/>
</dbReference>